<comment type="caution">
    <text evidence="2">The sequence shown here is derived from an EMBL/GenBank/DDBJ whole genome shotgun (WGS) entry which is preliminary data.</text>
</comment>
<proteinExistence type="predicted"/>
<feature type="transmembrane region" description="Helical" evidence="1">
    <location>
        <begin position="42"/>
        <end position="60"/>
    </location>
</feature>
<dbReference type="AlphaFoldDB" id="A0A919BJ38"/>
<reference evidence="2" key="2">
    <citation type="submission" date="2020-09" db="EMBL/GenBank/DDBJ databases">
        <authorList>
            <person name="Sun Q."/>
            <person name="Kim S."/>
        </authorList>
    </citation>
    <scope>NUCLEOTIDE SEQUENCE</scope>
    <source>
        <strain evidence="2">KCTC 42731</strain>
    </source>
</reference>
<accession>A0A919BJ38</accession>
<keyword evidence="1" id="KW-0812">Transmembrane</keyword>
<keyword evidence="3" id="KW-1185">Reference proteome</keyword>
<gene>
    <name evidence="2" type="ORF">GCM10017161_23360</name>
</gene>
<evidence type="ECO:0000313" key="3">
    <source>
        <dbReference type="Proteomes" id="UP000623842"/>
    </source>
</evidence>
<organism evidence="2 3">
    <name type="scientific">Thalassotalea marina</name>
    <dbReference type="NCBI Taxonomy" id="1673741"/>
    <lineage>
        <taxon>Bacteria</taxon>
        <taxon>Pseudomonadati</taxon>
        <taxon>Pseudomonadota</taxon>
        <taxon>Gammaproteobacteria</taxon>
        <taxon>Alteromonadales</taxon>
        <taxon>Colwelliaceae</taxon>
        <taxon>Thalassotalea</taxon>
    </lineage>
</organism>
<keyword evidence="1" id="KW-0472">Membrane</keyword>
<sequence>MHNLFLWNHPSLASLNASEKRIRIAQAVKASRVIQPVNQNKAIMYLVILIVLPVALLTYYFSFDVAIIWALVSTCILNFISTKKELKQVEPYLSRQNQTPQ</sequence>
<evidence type="ECO:0000256" key="1">
    <source>
        <dbReference type="SAM" id="Phobius"/>
    </source>
</evidence>
<protein>
    <submittedName>
        <fullName evidence="2">Uncharacterized protein</fullName>
    </submittedName>
</protein>
<dbReference type="RefSeq" id="WP_189770709.1">
    <property type="nucleotide sequence ID" value="NZ_BNCK01000005.1"/>
</dbReference>
<dbReference type="Proteomes" id="UP000623842">
    <property type="component" value="Unassembled WGS sequence"/>
</dbReference>
<name>A0A919BJ38_9GAMM</name>
<feature type="transmembrane region" description="Helical" evidence="1">
    <location>
        <begin position="66"/>
        <end position="82"/>
    </location>
</feature>
<reference evidence="2" key="1">
    <citation type="journal article" date="2014" name="Int. J. Syst. Evol. Microbiol.">
        <title>Complete genome sequence of Corynebacterium casei LMG S-19264T (=DSM 44701T), isolated from a smear-ripened cheese.</title>
        <authorList>
            <consortium name="US DOE Joint Genome Institute (JGI-PGF)"/>
            <person name="Walter F."/>
            <person name="Albersmeier A."/>
            <person name="Kalinowski J."/>
            <person name="Ruckert C."/>
        </authorList>
    </citation>
    <scope>NUCLEOTIDE SEQUENCE</scope>
    <source>
        <strain evidence="2">KCTC 42731</strain>
    </source>
</reference>
<evidence type="ECO:0000313" key="2">
    <source>
        <dbReference type="EMBL" id="GHF94441.1"/>
    </source>
</evidence>
<dbReference type="EMBL" id="BNCK01000005">
    <property type="protein sequence ID" value="GHF94441.1"/>
    <property type="molecule type" value="Genomic_DNA"/>
</dbReference>
<keyword evidence="1" id="KW-1133">Transmembrane helix</keyword>